<dbReference type="OrthoDB" id="516056at2"/>
<proteinExistence type="predicted"/>
<geneLocation type="plasmid" evidence="1 2">
    <name>pREB2</name>
</geneLocation>
<dbReference type="KEGG" id="amr:AM1_B0083"/>
<name>A8ZM40_ACAM1</name>
<dbReference type="EMBL" id="CP000839">
    <property type="protein sequence ID" value="ABW31809.1"/>
    <property type="molecule type" value="Genomic_DNA"/>
</dbReference>
<gene>
    <name evidence="1" type="ordered locus">AM1_B0083</name>
</gene>
<sequence>MSQQSESPQWQPIRVMHECIPMVDGMLEEVQSQHSNMLEAQKKPHTMDDATIQRVIDVYSEQHEFLWVYREQFSRWKQESPSPQQLKDIIRLEQQVEKIAQALTGILNIVDDIKDKTIESILGKSDMELAMDVLMGNLKMPE</sequence>
<protein>
    <submittedName>
        <fullName evidence="1">Uncharacterized protein</fullName>
    </submittedName>
</protein>
<accession>A8ZM40</accession>
<dbReference type="AlphaFoldDB" id="A8ZM40"/>
<keyword evidence="1" id="KW-0614">Plasmid</keyword>
<evidence type="ECO:0000313" key="1">
    <source>
        <dbReference type="EMBL" id="ABW31809.1"/>
    </source>
</evidence>
<keyword evidence="2" id="KW-1185">Reference proteome</keyword>
<evidence type="ECO:0000313" key="2">
    <source>
        <dbReference type="Proteomes" id="UP000000268"/>
    </source>
</evidence>
<organism evidence="1 2">
    <name type="scientific">Acaryochloris marina (strain MBIC 11017)</name>
    <dbReference type="NCBI Taxonomy" id="329726"/>
    <lineage>
        <taxon>Bacteria</taxon>
        <taxon>Bacillati</taxon>
        <taxon>Cyanobacteriota</taxon>
        <taxon>Cyanophyceae</taxon>
        <taxon>Acaryochloridales</taxon>
        <taxon>Acaryochloridaceae</taxon>
        <taxon>Acaryochloris</taxon>
    </lineage>
</organism>
<dbReference type="RefSeq" id="WP_012166961.1">
    <property type="nucleotide sequence ID" value="NC_009927.1"/>
</dbReference>
<dbReference type="Proteomes" id="UP000000268">
    <property type="component" value="Plasmid pREB2"/>
</dbReference>
<reference evidence="1 2" key="1">
    <citation type="journal article" date="2008" name="Proc. Natl. Acad. Sci. U.S.A.">
        <title>Niche adaptation and genome expansion in the chlorophyll d-producing cyanobacterium Acaryochloris marina.</title>
        <authorList>
            <person name="Swingley W.D."/>
            <person name="Chen M."/>
            <person name="Cheung P.C."/>
            <person name="Conrad A.L."/>
            <person name="Dejesa L.C."/>
            <person name="Hao J."/>
            <person name="Honchak B.M."/>
            <person name="Karbach L.E."/>
            <person name="Kurdoglu A."/>
            <person name="Lahiri S."/>
            <person name="Mastrian S.D."/>
            <person name="Miyashita H."/>
            <person name="Page L."/>
            <person name="Ramakrishna P."/>
            <person name="Satoh S."/>
            <person name="Sattley W.M."/>
            <person name="Shimada Y."/>
            <person name="Taylor H.L."/>
            <person name="Tomo T."/>
            <person name="Tsuchiya T."/>
            <person name="Wang Z.T."/>
            <person name="Raymond J."/>
            <person name="Mimuro M."/>
            <person name="Blankenship R.E."/>
            <person name="Touchman J.W."/>
        </authorList>
    </citation>
    <scope>NUCLEOTIDE SEQUENCE [LARGE SCALE GENOMIC DNA]</scope>
    <source>
        <strain evidence="2">MBIC 11017</strain>
        <plasmid evidence="2">Plasmid pREB2</plasmid>
    </source>
</reference>
<dbReference type="HOGENOM" id="CLU_149971_0_0_3"/>